<dbReference type="Proteomes" id="UP000550707">
    <property type="component" value="Unassembled WGS sequence"/>
</dbReference>
<accession>A0A7J8C8U7</accession>
<reference evidence="1 2" key="1">
    <citation type="journal article" date="2020" name="Nature">
        <title>Six reference-quality genomes reveal evolution of bat adaptations.</title>
        <authorList>
            <person name="Jebb D."/>
            <person name="Huang Z."/>
            <person name="Pippel M."/>
            <person name="Hughes G.M."/>
            <person name="Lavrichenko K."/>
            <person name="Devanna P."/>
            <person name="Winkler S."/>
            <person name="Jermiin L.S."/>
            <person name="Skirmuntt E.C."/>
            <person name="Katzourakis A."/>
            <person name="Burkitt-Gray L."/>
            <person name="Ray D.A."/>
            <person name="Sullivan K.A.M."/>
            <person name="Roscito J.G."/>
            <person name="Kirilenko B.M."/>
            <person name="Davalos L.M."/>
            <person name="Corthals A.P."/>
            <person name="Power M.L."/>
            <person name="Jones G."/>
            <person name="Ransome R.D."/>
            <person name="Dechmann D.K.N."/>
            <person name="Locatelli A.G."/>
            <person name="Puechmaille S.J."/>
            <person name="Fedrigo O."/>
            <person name="Jarvis E.D."/>
            <person name="Hiller M."/>
            <person name="Vernes S.C."/>
            <person name="Myers E.W."/>
            <person name="Teeling E.C."/>
        </authorList>
    </citation>
    <scope>NUCLEOTIDE SEQUENCE [LARGE SCALE GENOMIC DNA]</scope>
    <source>
        <strain evidence="1">MMolMol1</strain>
        <tissue evidence="1">Muscle</tissue>
    </source>
</reference>
<proteinExistence type="predicted"/>
<comment type="caution">
    <text evidence="1">The sequence shown here is derived from an EMBL/GenBank/DDBJ whole genome shotgun (WGS) entry which is preliminary data.</text>
</comment>
<sequence length="120" mass="13249">MKATHCDQWPHPQPQTLAVQNSLLADGIVSLYLFPHSLLCMSAKNLLVISKLRQKVPPVLSAVNKRLPLHRNDLTRTKGCSVGLPCKDIERSTCSTGGDRCLERALLPTNQGKISQNFSM</sequence>
<keyword evidence="2" id="KW-1185">Reference proteome</keyword>
<organism evidence="1 2">
    <name type="scientific">Molossus molossus</name>
    <name type="common">Pallas' mastiff bat</name>
    <name type="synonym">Vespertilio molossus</name>
    <dbReference type="NCBI Taxonomy" id="27622"/>
    <lineage>
        <taxon>Eukaryota</taxon>
        <taxon>Metazoa</taxon>
        <taxon>Chordata</taxon>
        <taxon>Craniata</taxon>
        <taxon>Vertebrata</taxon>
        <taxon>Euteleostomi</taxon>
        <taxon>Mammalia</taxon>
        <taxon>Eutheria</taxon>
        <taxon>Laurasiatheria</taxon>
        <taxon>Chiroptera</taxon>
        <taxon>Yangochiroptera</taxon>
        <taxon>Molossidae</taxon>
        <taxon>Molossus</taxon>
    </lineage>
</organism>
<evidence type="ECO:0000313" key="2">
    <source>
        <dbReference type="Proteomes" id="UP000550707"/>
    </source>
</evidence>
<protein>
    <submittedName>
        <fullName evidence="1">Uncharacterized protein</fullName>
    </submittedName>
</protein>
<dbReference type="InParanoid" id="A0A7J8C8U7"/>
<gene>
    <name evidence="1" type="ORF">HJG59_009925</name>
</gene>
<name>A0A7J8C8U7_MOLMO</name>
<dbReference type="EMBL" id="JACASF010000021">
    <property type="protein sequence ID" value="KAF6407273.1"/>
    <property type="molecule type" value="Genomic_DNA"/>
</dbReference>
<evidence type="ECO:0000313" key="1">
    <source>
        <dbReference type="EMBL" id="KAF6407273.1"/>
    </source>
</evidence>
<dbReference type="AlphaFoldDB" id="A0A7J8C8U7"/>